<protein>
    <submittedName>
        <fullName evidence="2">Uncharacterized protein</fullName>
    </submittedName>
</protein>
<comment type="caution">
    <text evidence="2">The sequence shown here is derived from an EMBL/GenBank/DDBJ whole genome shotgun (WGS) entry which is preliminary data.</text>
</comment>
<organism evidence="2 3">
    <name type="scientific">Ancylostoma ceylanicum</name>
    <dbReference type="NCBI Taxonomy" id="53326"/>
    <lineage>
        <taxon>Eukaryota</taxon>
        <taxon>Metazoa</taxon>
        <taxon>Ecdysozoa</taxon>
        <taxon>Nematoda</taxon>
        <taxon>Chromadorea</taxon>
        <taxon>Rhabditida</taxon>
        <taxon>Rhabditina</taxon>
        <taxon>Rhabditomorpha</taxon>
        <taxon>Strongyloidea</taxon>
        <taxon>Ancylostomatidae</taxon>
        <taxon>Ancylostomatinae</taxon>
        <taxon>Ancylostoma</taxon>
    </lineage>
</organism>
<name>A0A016VA26_9BILA</name>
<keyword evidence="3" id="KW-1185">Reference proteome</keyword>
<accession>A0A016VA26</accession>
<dbReference type="Proteomes" id="UP000024635">
    <property type="component" value="Unassembled WGS sequence"/>
</dbReference>
<reference evidence="3" key="1">
    <citation type="journal article" date="2015" name="Nat. Genet.">
        <title>The genome and transcriptome of the zoonotic hookworm Ancylostoma ceylanicum identify infection-specific gene families.</title>
        <authorList>
            <person name="Schwarz E.M."/>
            <person name="Hu Y."/>
            <person name="Antoshechkin I."/>
            <person name="Miller M.M."/>
            <person name="Sternberg P.W."/>
            <person name="Aroian R.V."/>
        </authorList>
    </citation>
    <scope>NUCLEOTIDE SEQUENCE</scope>
    <source>
        <strain evidence="3">HY135</strain>
    </source>
</reference>
<evidence type="ECO:0000313" key="3">
    <source>
        <dbReference type="Proteomes" id="UP000024635"/>
    </source>
</evidence>
<gene>
    <name evidence="2" type="primary">Acey_s0015.g2885</name>
    <name evidence="2" type="ORF">Y032_0015g2885</name>
</gene>
<feature type="compositionally biased region" description="Low complexity" evidence="1">
    <location>
        <begin position="20"/>
        <end position="32"/>
    </location>
</feature>
<dbReference type="AlphaFoldDB" id="A0A016VA26"/>
<proteinExistence type="predicted"/>
<dbReference type="EMBL" id="JARK01001351">
    <property type="protein sequence ID" value="EYC23877.1"/>
    <property type="molecule type" value="Genomic_DNA"/>
</dbReference>
<sequence>MWRGCDVGDLTAHNIRHSRATSGSPTASAAPSFRKRGRSDAFHTRRCTIPSTHLRSKSFLAYTMYYYPHKNKSVEVGIDRYHDYDLDP</sequence>
<evidence type="ECO:0000256" key="1">
    <source>
        <dbReference type="SAM" id="MobiDB-lite"/>
    </source>
</evidence>
<evidence type="ECO:0000313" key="2">
    <source>
        <dbReference type="EMBL" id="EYC23877.1"/>
    </source>
</evidence>
<feature type="region of interest" description="Disordered" evidence="1">
    <location>
        <begin position="14"/>
        <end position="41"/>
    </location>
</feature>